<dbReference type="InterPro" id="IPR036291">
    <property type="entry name" value="NAD(P)-bd_dom_sf"/>
</dbReference>
<dbReference type="EMBL" id="VOHE01000012">
    <property type="protein sequence ID" value="TWT16903.1"/>
    <property type="molecule type" value="Genomic_DNA"/>
</dbReference>
<evidence type="ECO:0000259" key="1">
    <source>
        <dbReference type="Pfam" id="PF01370"/>
    </source>
</evidence>
<keyword evidence="3" id="KW-1185">Reference proteome</keyword>
<dbReference type="RefSeq" id="WP_146313646.1">
    <property type="nucleotide sequence ID" value="NZ_VOHE01000012.1"/>
</dbReference>
<protein>
    <submittedName>
        <fullName evidence="2">NAD-dependent epimerase/dehydratase family protein</fullName>
    </submittedName>
</protein>
<reference evidence="2 3" key="1">
    <citation type="submission" date="2019-07" db="EMBL/GenBank/DDBJ databases">
        <title>Luteimonas sp. YD-1 nov., isolated from acidic soil.</title>
        <authorList>
            <person name="Zhou J."/>
        </authorList>
    </citation>
    <scope>NUCLEOTIDE SEQUENCE [LARGE SCALE GENOMIC DNA]</scope>
    <source>
        <strain evidence="2 3">YD-1</strain>
    </source>
</reference>
<dbReference type="AlphaFoldDB" id="A0A5C5TRJ0"/>
<evidence type="ECO:0000313" key="3">
    <source>
        <dbReference type="Proteomes" id="UP000315949"/>
    </source>
</evidence>
<sequence>MTTPPPEAPQAPPWRPSRPGRALVLGASGQIGRPLLARLVQAGWRVDALSRQPQPPLPGVHWLRGDLAGCRELPGEVDLLLSCGPLDAFAARFARGDVACRRVVAFGSTSVEAKRTSPDPDERALADRLRAAEASLFATAAGRGVAATILRPTLVYGAGRDATLTRIAALARRLRGFALPADATGRRQPVHVDDLADAAMACLDAPATHGRAYAVPGGEALPYREMVARTLAALPERPRLLLLPPALFGALLGPARLLGLASGFNDAALARMRQDLVFDPAPAQRDFGYAPRPFAPDAAMLTPPG</sequence>
<comment type="caution">
    <text evidence="2">The sequence shown here is derived from an EMBL/GenBank/DDBJ whole genome shotgun (WGS) entry which is preliminary data.</text>
</comment>
<dbReference type="InterPro" id="IPR001509">
    <property type="entry name" value="Epimerase_deHydtase"/>
</dbReference>
<name>A0A5C5TRJ0_9GAMM</name>
<dbReference type="Proteomes" id="UP000315949">
    <property type="component" value="Unassembled WGS sequence"/>
</dbReference>
<dbReference type="SUPFAM" id="SSF51735">
    <property type="entry name" value="NAD(P)-binding Rossmann-fold domains"/>
    <property type="match status" value="1"/>
</dbReference>
<dbReference type="Gene3D" id="3.40.50.720">
    <property type="entry name" value="NAD(P)-binding Rossmann-like Domain"/>
    <property type="match status" value="2"/>
</dbReference>
<proteinExistence type="predicted"/>
<dbReference type="Pfam" id="PF01370">
    <property type="entry name" value="Epimerase"/>
    <property type="match status" value="1"/>
</dbReference>
<organism evidence="2 3">
    <name type="scientific">Luteimonas wenzhouensis</name>
    <dbReference type="NCBI Taxonomy" id="2599615"/>
    <lineage>
        <taxon>Bacteria</taxon>
        <taxon>Pseudomonadati</taxon>
        <taxon>Pseudomonadota</taxon>
        <taxon>Gammaproteobacteria</taxon>
        <taxon>Lysobacterales</taxon>
        <taxon>Lysobacteraceae</taxon>
        <taxon>Luteimonas</taxon>
    </lineage>
</organism>
<dbReference type="PANTHER" id="PTHR12126:SF11">
    <property type="entry name" value="NADH DEHYDROGENASE [UBIQUINONE] 1 ALPHA SUBCOMPLEX SUBUNIT 9, MITOCHONDRIAL"/>
    <property type="match status" value="1"/>
</dbReference>
<dbReference type="InterPro" id="IPR051207">
    <property type="entry name" value="ComplexI_NDUFA9_subunit"/>
</dbReference>
<feature type="domain" description="NAD-dependent epimerase/dehydratase" evidence="1">
    <location>
        <begin position="130"/>
        <end position="213"/>
    </location>
</feature>
<evidence type="ECO:0000313" key="2">
    <source>
        <dbReference type="EMBL" id="TWT16903.1"/>
    </source>
</evidence>
<gene>
    <name evidence="2" type="ORF">FQY79_14720</name>
</gene>
<dbReference type="OrthoDB" id="5565437at2"/>
<accession>A0A5C5TRJ0</accession>
<dbReference type="GO" id="GO:0044877">
    <property type="term" value="F:protein-containing complex binding"/>
    <property type="evidence" value="ECO:0007669"/>
    <property type="project" value="TreeGrafter"/>
</dbReference>
<dbReference type="PANTHER" id="PTHR12126">
    <property type="entry name" value="NADH-UBIQUINONE OXIDOREDUCTASE 39 KDA SUBUNIT-RELATED"/>
    <property type="match status" value="1"/>
</dbReference>